<dbReference type="Pfam" id="PF10559">
    <property type="entry name" value="Plug_translocon"/>
    <property type="match status" value="1"/>
</dbReference>
<gene>
    <name evidence="4" type="ORF">FNF31_08009</name>
</gene>
<keyword evidence="2" id="KW-0472">Membrane</keyword>
<dbReference type="PANTHER" id="PTHR10906">
    <property type="entry name" value="SECY/SEC61-ALPHA FAMILY MEMBER"/>
    <property type="match status" value="1"/>
</dbReference>
<keyword evidence="2" id="KW-0812">Transmembrane</keyword>
<reference evidence="4 5" key="1">
    <citation type="submission" date="2019-07" db="EMBL/GenBank/DDBJ databases">
        <title>Genomes of Cafeteria roenbergensis.</title>
        <authorList>
            <person name="Fischer M.G."/>
            <person name="Hackl T."/>
            <person name="Roman M."/>
        </authorList>
    </citation>
    <scope>NUCLEOTIDE SEQUENCE [LARGE SCALE GENOMIC DNA]</scope>
    <source>
        <strain evidence="4 5">Cflag</strain>
    </source>
</reference>
<dbReference type="Pfam" id="PF00344">
    <property type="entry name" value="SecY"/>
    <property type="match status" value="1"/>
</dbReference>
<evidence type="ECO:0000256" key="1">
    <source>
        <dbReference type="RuleBase" id="RU004349"/>
    </source>
</evidence>
<feature type="transmembrane region" description="Helical" evidence="2">
    <location>
        <begin position="194"/>
        <end position="212"/>
    </location>
</feature>
<dbReference type="AlphaFoldDB" id="A0A5A8BYG9"/>
<feature type="domain" description="Translocon Sec61/SecY plug" evidence="3">
    <location>
        <begin position="6"/>
        <end position="24"/>
    </location>
</feature>
<proteinExistence type="inferred from homology"/>
<dbReference type="InterPro" id="IPR023201">
    <property type="entry name" value="SecY_dom_sf"/>
</dbReference>
<dbReference type="EMBL" id="VLTM01000249">
    <property type="protein sequence ID" value="KAA0145624.1"/>
    <property type="molecule type" value="Genomic_DNA"/>
</dbReference>
<dbReference type="Proteomes" id="UP000325113">
    <property type="component" value="Unassembled WGS sequence"/>
</dbReference>
<evidence type="ECO:0000256" key="2">
    <source>
        <dbReference type="SAM" id="Phobius"/>
    </source>
</evidence>
<name>A0A5A8BYG9_CAFRO</name>
<comment type="caution">
    <text evidence="4">The sequence shown here is derived from an EMBL/GenBank/DDBJ whole genome shotgun (WGS) entry which is preliminary data.</text>
</comment>
<dbReference type="Gene3D" id="1.10.3370.10">
    <property type="entry name" value="SecY subunit domain"/>
    <property type="match status" value="2"/>
</dbReference>
<organism evidence="4 5">
    <name type="scientific">Cafeteria roenbergensis</name>
    <name type="common">Marine flagellate</name>
    <dbReference type="NCBI Taxonomy" id="33653"/>
    <lineage>
        <taxon>Eukaryota</taxon>
        <taxon>Sar</taxon>
        <taxon>Stramenopiles</taxon>
        <taxon>Bigyra</taxon>
        <taxon>Opalozoa</taxon>
        <taxon>Bicosoecida</taxon>
        <taxon>Cafeteriaceae</taxon>
        <taxon>Cafeteria</taxon>
    </lineage>
</organism>
<feature type="transmembrane region" description="Helical" evidence="2">
    <location>
        <begin position="116"/>
        <end position="135"/>
    </location>
</feature>
<evidence type="ECO:0000259" key="3">
    <source>
        <dbReference type="Pfam" id="PF10559"/>
    </source>
</evidence>
<accession>A0A5A8BYG9</accession>
<dbReference type="GO" id="GO:0015031">
    <property type="term" value="P:protein transport"/>
    <property type="evidence" value="ECO:0007669"/>
    <property type="project" value="InterPro"/>
</dbReference>
<dbReference type="SUPFAM" id="SSF103491">
    <property type="entry name" value="Preprotein translocase SecY subunit"/>
    <property type="match status" value="1"/>
</dbReference>
<sequence>MAFHTQGSADPLYWLRMIMASNRGTLMELASRPSSCGDAFSPTTINVGRGTEFHGAIISLFPQPLSAGRSPSSSKNNNPAYAPRDFDIKLFYTSNMPIILQTALVSQVYFFSQALFYLFFILIMCGLFSYMWIWISAQDPTRVFQREDEAGFRLATRGRYANLKDALRSTIPTAAMVGGMVIGALSVFSDVMGARGSGTGILLAVTIIYQYFETFTREGKEGRLADILGGFTNTKSM</sequence>
<protein>
    <recommendedName>
        <fullName evidence="3">Translocon Sec61/SecY plug domain-containing protein</fullName>
    </recommendedName>
</protein>
<feature type="transmembrane region" description="Helical" evidence="2">
    <location>
        <begin position="166"/>
        <end position="188"/>
    </location>
</feature>
<evidence type="ECO:0000313" key="5">
    <source>
        <dbReference type="Proteomes" id="UP000325113"/>
    </source>
</evidence>
<evidence type="ECO:0000313" key="4">
    <source>
        <dbReference type="EMBL" id="KAA0145624.1"/>
    </source>
</evidence>
<comment type="similarity">
    <text evidence="1">Belongs to the SecY/SEC61-alpha family.</text>
</comment>
<dbReference type="GO" id="GO:0016020">
    <property type="term" value="C:membrane"/>
    <property type="evidence" value="ECO:0007669"/>
    <property type="project" value="InterPro"/>
</dbReference>
<keyword evidence="2" id="KW-1133">Transmembrane helix</keyword>
<dbReference type="InterPro" id="IPR002208">
    <property type="entry name" value="SecY/SEC61-alpha"/>
</dbReference>
<dbReference type="InterPro" id="IPR019561">
    <property type="entry name" value="Translocon_Sec61/SecY_plug_dom"/>
</dbReference>